<sequence length="352" mass="38405">MAIHANLSPEAQLRLQSQLRTSTLSSLLISILTVVLVGLLLMFFLLPSIEEVTPEIVTRRGEEAEVTKTPEKQMQRKVQPKPSSPSFSMAKVMAANVVSQLSMPVPDTHAEISLDLGNGDGLGDGWGNGEEWGEGGPGTTFFGQDVKAERVVYVIDYSRSMNGKRIRLLKKELMKSVNQLPDGTQYQLIFFAGPAWLAGDQVTMAGDRKSAEVISGERSYRWESPRGGAHSWEPKGSKQRALWLSADVKQLKLSSAAIEETPLVWGTDWARPLEMALEMKPTPQVICFMTDGAVGGAAEQVAKSIARKAKSRDCKINTVALMQPGAESAMKEMAEISGGQYALVDERGQVKK</sequence>
<keyword evidence="2" id="KW-0472">Membrane</keyword>
<dbReference type="InterPro" id="IPR002035">
    <property type="entry name" value="VWF_A"/>
</dbReference>
<evidence type="ECO:0000256" key="2">
    <source>
        <dbReference type="SAM" id="Phobius"/>
    </source>
</evidence>
<dbReference type="CDD" id="cd00198">
    <property type="entry name" value="vWFA"/>
    <property type="match status" value="1"/>
</dbReference>
<evidence type="ECO:0000259" key="3">
    <source>
        <dbReference type="PROSITE" id="PS50234"/>
    </source>
</evidence>
<keyword evidence="2" id="KW-0812">Transmembrane</keyword>
<dbReference type="PROSITE" id="PS50234">
    <property type="entry name" value="VWFA"/>
    <property type="match status" value="1"/>
</dbReference>
<evidence type="ECO:0000313" key="5">
    <source>
        <dbReference type="Proteomes" id="UP000634206"/>
    </source>
</evidence>
<feature type="compositionally biased region" description="Basic and acidic residues" evidence="1">
    <location>
        <begin position="62"/>
        <end position="74"/>
    </location>
</feature>
<keyword evidence="2" id="KW-1133">Transmembrane helix</keyword>
<reference evidence="4" key="1">
    <citation type="submission" date="2021-01" db="EMBL/GenBank/DDBJ databases">
        <title>Modified the classification status of verrucomicrobia.</title>
        <authorList>
            <person name="Feng X."/>
        </authorList>
    </citation>
    <scope>NUCLEOTIDE SEQUENCE</scope>
    <source>
        <strain evidence="4">5K15</strain>
    </source>
</reference>
<dbReference type="RefSeq" id="WP_309488629.1">
    <property type="nucleotide sequence ID" value="NZ_JAENIG010000002.1"/>
</dbReference>
<dbReference type="AlphaFoldDB" id="A0AAE2VBN4"/>
<dbReference type="Proteomes" id="UP000634206">
    <property type="component" value="Unassembled WGS sequence"/>
</dbReference>
<dbReference type="Pfam" id="PF13768">
    <property type="entry name" value="VWA_3"/>
    <property type="match status" value="2"/>
</dbReference>
<evidence type="ECO:0000256" key="1">
    <source>
        <dbReference type="SAM" id="MobiDB-lite"/>
    </source>
</evidence>
<dbReference type="SUPFAM" id="SSF53300">
    <property type="entry name" value="vWA-like"/>
    <property type="match status" value="1"/>
</dbReference>
<dbReference type="InterPro" id="IPR036465">
    <property type="entry name" value="vWFA_dom_sf"/>
</dbReference>
<feature type="region of interest" description="Disordered" evidence="1">
    <location>
        <begin position="62"/>
        <end position="86"/>
    </location>
</feature>
<gene>
    <name evidence="4" type="ORF">JIN83_03570</name>
</gene>
<feature type="transmembrane region" description="Helical" evidence="2">
    <location>
        <begin position="24"/>
        <end position="46"/>
    </location>
</feature>
<name>A0AAE2VBN4_9BACT</name>
<feature type="domain" description="VWFA" evidence="3">
    <location>
        <begin position="150"/>
        <end position="352"/>
    </location>
</feature>
<dbReference type="EMBL" id="JAENIG010000002">
    <property type="protein sequence ID" value="MBK1854021.1"/>
    <property type="molecule type" value="Genomic_DNA"/>
</dbReference>
<evidence type="ECO:0000313" key="4">
    <source>
        <dbReference type="EMBL" id="MBK1854021.1"/>
    </source>
</evidence>
<proteinExistence type="predicted"/>
<protein>
    <submittedName>
        <fullName evidence="4">VWA domain-containing protein</fullName>
    </submittedName>
</protein>
<dbReference type="Gene3D" id="3.40.50.410">
    <property type="entry name" value="von Willebrand factor, type A domain"/>
    <property type="match status" value="1"/>
</dbReference>
<organism evidence="4 5">
    <name type="scientific">Oceaniferula flava</name>
    <dbReference type="NCBI Taxonomy" id="2800421"/>
    <lineage>
        <taxon>Bacteria</taxon>
        <taxon>Pseudomonadati</taxon>
        <taxon>Verrucomicrobiota</taxon>
        <taxon>Verrucomicrobiia</taxon>
        <taxon>Verrucomicrobiales</taxon>
        <taxon>Verrucomicrobiaceae</taxon>
        <taxon>Oceaniferula</taxon>
    </lineage>
</organism>
<keyword evidence="5" id="KW-1185">Reference proteome</keyword>
<accession>A0AAE2VBN4</accession>
<comment type="caution">
    <text evidence="4">The sequence shown here is derived from an EMBL/GenBank/DDBJ whole genome shotgun (WGS) entry which is preliminary data.</text>
</comment>